<proteinExistence type="predicted"/>
<keyword evidence="7" id="KW-0547">Nucleotide-binding</keyword>
<keyword evidence="6 14" id="KW-0812">Transmembrane</keyword>
<evidence type="ECO:0000256" key="12">
    <source>
        <dbReference type="ARBA" id="ARBA00023136"/>
    </source>
</evidence>
<evidence type="ECO:0000256" key="4">
    <source>
        <dbReference type="ARBA" id="ARBA00022475"/>
    </source>
</evidence>
<dbReference type="OrthoDB" id="9780487at2"/>
<evidence type="ECO:0000256" key="13">
    <source>
        <dbReference type="SAM" id="Coils"/>
    </source>
</evidence>
<evidence type="ECO:0000259" key="15">
    <source>
        <dbReference type="PROSITE" id="PS50109"/>
    </source>
</evidence>
<name>A0A134A9H9_9BACL</name>
<dbReference type="PANTHER" id="PTHR45453:SF2">
    <property type="entry name" value="HISTIDINE KINASE"/>
    <property type="match status" value="1"/>
</dbReference>
<dbReference type="Proteomes" id="UP000070355">
    <property type="component" value="Unassembled WGS sequence"/>
</dbReference>
<dbReference type="InterPro" id="IPR004358">
    <property type="entry name" value="Sig_transdc_His_kin-like_C"/>
</dbReference>
<dbReference type="GO" id="GO:0004721">
    <property type="term" value="F:phosphoprotein phosphatase activity"/>
    <property type="evidence" value="ECO:0007669"/>
    <property type="project" value="TreeGrafter"/>
</dbReference>
<sequence length="328" mass="38454">MEILKSYLKKNIKVYILFVVFIAIFFIMFYLYNLPLEALIYTGSFCFLASLIASFLDFVNYKESYKKLKFLEENILNDLEDLPKSLDIRIDYYHKIIEKLYEELEKLTQENRQKNTDMVDYYSMWVHQIKTPIAAMNFLLDNEEVDQKILQQELFKIERYVEMVLTYIRLDSISSDYVITKINLDEVVKDSVKKYATIFINKKIKLNYVSHETMVISDKKWLSFAFEQILGNSVKYSSAGGEITIETCENKLVIEDNGIGIKEEDLPRIFEKGFTGFNGRYEKKSSGLGLYLCKKTLDKLGHHIEISSKVGEGTRIEITFPKEDTLRD</sequence>
<keyword evidence="9" id="KW-0067">ATP-binding</keyword>
<evidence type="ECO:0000256" key="9">
    <source>
        <dbReference type="ARBA" id="ARBA00022840"/>
    </source>
</evidence>
<dbReference type="Pfam" id="PF02518">
    <property type="entry name" value="HATPase_c"/>
    <property type="match status" value="1"/>
</dbReference>
<dbReference type="GO" id="GO:0005524">
    <property type="term" value="F:ATP binding"/>
    <property type="evidence" value="ECO:0007669"/>
    <property type="project" value="UniProtKB-KW"/>
</dbReference>
<dbReference type="InterPro" id="IPR003594">
    <property type="entry name" value="HATPase_dom"/>
</dbReference>
<comment type="caution">
    <text evidence="16">The sequence shown here is derived from an EMBL/GenBank/DDBJ whole genome shotgun (WGS) entry which is preliminary data.</text>
</comment>
<keyword evidence="4" id="KW-1003">Cell membrane</keyword>
<protein>
    <recommendedName>
        <fullName evidence="3">histidine kinase</fullName>
        <ecNumber evidence="3">2.7.13.3</ecNumber>
    </recommendedName>
</protein>
<evidence type="ECO:0000256" key="8">
    <source>
        <dbReference type="ARBA" id="ARBA00022777"/>
    </source>
</evidence>
<reference evidence="17" key="1">
    <citation type="submission" date="2016-01" db="EMBL/GenBank/DDBJ databases">
        <authorList>
            <person name="Mitreva M."/>
            <person name="Pepin K.H."/>
            <person name="Mihindukulasuriya K.A."/>
            <person name="Fulton R."/>
            <person name="Fronick C."/>
            <person name="O'Laughlin M."/>
            <person name="Miner T."/>
            <person name="Herter B."/>
            <person name="Rosa B.A."/>
            <person name="Cordes M."/>
            <person name="Tomlinson C."/>
            <person name="Wollam A."/>
            <person name="Palsikar V.B."/>
            <person name="Mardis E.R."/>
            <person name="Wilson R.K."/>
        </authorList>
    </citation>
    <scope>NUCLEOTIDE SEQUENCE [LARGE SCALE GENOMIC DNA]</scope>
    <source>
        <strain evidence="17">DNF01167</strain>
    </source>
</reference>
<evidence type="ECO:0000256" key="11">
    <source>
        <dbReference type="ARBA" id="ARBA00023012"/>
    </source>
</evidence>
<dbReference type="InterPro" id="IPR005467">
    <property type="entry name" value="His_kinase_dom"/>
</dbReference>
<feature type="transmembrane region" description="Helical" evidence="14">
    <location>
        <begin position="12"/>
        <end position="32"/>
    </location>
</feature>
<dbReference type="EMBL" id="LSDC01000005">
    <property type="protein sequence ID" value="KXB64328.1"/>
    <property type="molecule type" value="Genomic_DNA"/>
</dbReference>
<dbReference type="PRINTS" id="PR00344">
    <property type="entry name" value="BCTRLSENSOR"/>
</dbReference>
<evidence type="ECO:0000256" key="7">
    <source>
        <dbReference type="ARBA" id="ARBA00022741"/>
    </source>
</evidence>
<evidence type="ECO:0000313" key="16">
    <source>
        <dbReference type="EMBL" id="KXB64328.1"/>
    </source>
</evidence>
<organism evidence="16 17">
    <name type="scientific">Gemella haemolysans</name>
    <dbReference type="NCBI Taxonomy" id="1379"/>
    <lineage>
        <taxon>Bacteria</taxon>
        <taxon>Bacillati</taxon>
        <taxon>Bacillota</taxon>
        <taxon>Bacilli</taxon>
        <taxon>Bacillales</taxon>
        <taxon>Gemellaceae</taxon>
        <taxon>Gemella</taxon>
    </lineage>
</organism>
<dbReference type="GO" id="GO:0000155">
    <property type="term" value="F:phosphorelay sensor kinase activity"/>
    <property type="evidence" value="ECO:0007669"/>
    <property type="project" value="TreeGrafter"/>
</dbReference>
<dbReference type="RefSeq" id="WP_060913371.1">
    <property type="nucleotide sequence ID" value="NZ_KQ959917.1"/>
</dbReference>
<feature type="transmembrane region" description="Helical" evidence="14">
    <location>
        <begin position="38"/>
        <end position="59"/>
    </location>
</feature>
<comment type="catalytic activity">
    <reaction evidence="1">
        <text>ATP + protein L-histidine = ADP + protein N-phospho-L-histidine.</text>
        <dbReference type="EC" id="2.7.13.3"/>
    </reaction>
</comment>
<dbReference type="STRING" id="1379.HMPREF3186_00034"/>
<dbReference type="PATRIC" id="fig|1379.3.peg.34"/>
<dbReference type="InterPro" id="IPR050351">
    <property type="entry name" value="BphY/WalK/GraS-like"/>
</dbReference>
<dbReference type="AlphaFoldDB" id="A0A134A9H9"/>
<evidence type="ECO:0000256" key="3">
    <source>
        <dbReference type="ARBA" id="ARBA00012438"/>
    </source>
</evidence>
<dbReference type="EC" id="2.7.13.3" evidence="3"/>
<keyword evidence="11" id="KW-0902">Two-component regulatory system</keyword>
<keyword evidence="10 14" id="KW-1133">Transmembrane helix</keyword>
<feature type="domain" description="Histidine kinase" evidence="15">
    <location>
        <begin position="124"/>
        <end position="324"/>
    </location>
</feature>
<dbReference type="SMART" id="SM00387">
    <property type="entry name" value="HATPase_c"/>
    <property type="match status" value="1"/>
</dbReference>
<gene>
    <name evidence="16" type="ORF">HMPREF3186_00034</name>
</gene>
<evidence type="ECO:0000256" key="14">
    <source>
        <dbReference type="SAM" id="Phobius"/>
    </source>
</evidence>
<evidence type="ECO:0000256" key="6">
    <source>
        <dbReference type="ARBA" id="ARBA00022692"/>
    </source>
</evidence>
<dbReference type="GO" id="GO:0016036">
    <property type="term" value="P:cellular response to phosphate starvation"/>
    <property type="evidence" value="ECO:0007669"/>
    <property type="project" value="TreeGrafter"/>
</dbReference>
<evidence type="ECO:0000256" key="10">
    <source>
        <dbReference type="ARBA" id="ARBA00022989"/>
    </source>
</evidence>
<evidence type="ECO:0000256" key="2">
    <source>
        <dbReference type="ARBA" id="ARBA00004651"/>
    </source>
</evidence>
<feature type="coiled-coil region" evidence="13">
    <location>
        <begin position="90"/>
        <end position="117"/>
    </location>
</feature>
<dbReference type="GO" id="GO:0005886">
    <property type="term" value="C:plasma membrane"/>
    <property type="evidence" value="ECO:0007669"/>
    <property type="project" value="UniProtKB-SubCell"/>
</dbReference>
<evidence type="ECO:0000313" key="17">
    <source>
        <dbReference type="Proteomes" id="UP000070355"/>
    </source>
</evidence>
<dbReference type="PROSITE" id="PS50109">
    <property type="entry name" value="HIS_KIN"/>
    <property type="match status" value="1"/>
</dbReference>
<keyword evidence="5" id="KW-0808">Transferase</keyword>
<accession>A0A134A9H9</accession>
<keyword evidence="8 16" id="KW-0418">Kinase</keyword>
<keyword evidence="13" id="KW-0175">Coiled coil</keyword>
<dbReference type="InterPro" id="IPR036890">
    <property type="entry name" value="HATPase_C_sf"/>
</dbReference>
<dbReference type="SUPFAM" id="SSF55874">
    <property type="entry name" value="ATPase domain of HSP90 chaperone/DNA topoisomerase II/histidine kinase"/>
    <property type="match status" value="1"/>
</dbReference>
<evidence type="ECO:0000256" key="5">
    <source>
        <dbReference type="ARBA" id="ARBA00022679"/>
    </source>
</evidence>
<evidence type="ECO:0000256" key="1">
    <source>
        <dbReference type="ARBA" id="ARBA00000085"/>
    </source>
</evidence>
<keyword evidence="12 14" id="KW-0472">Membrane</keyword>
<comment type="subcellular location">
    <subcellularLocation>
        <location evidence="2">Cell membrane</location>
        <topology evidence="2">Multi-pass membrane protein</topology>
    </subcellularLocation>
</comment>
<dbReference type="PANTHER" id="PTHR45453">
    <property type="entry name" value="PHOSPHATE REGULON SENSOR PROTEIN PHOR"/>
    <property type="match status" value="1"/>
</dbReference>
<dbReference type="Gene3D" id="3.30.565.10">
    <property type="entry name" value="Histidine kinase-like ATPase, C-terminal domain"/>
    <property type="match status" value="1"/>
</dbReference>